<keyword evidence="5" id="KW-1185">Reference proteome</keyword>
<dbReference type="GeneID" id="30990208"/>
<comment type="similarity">
    <text evidence="2">Belongs to the eukaryotic/archaeal RNase P protein component 3 family.</text>
</comment>
<dbReference type="PANTHER" id="PTHR13031">
    <property type="entry name" value="RIBONUCLEASE P SUBUNIT P30"/>
    <property type="match status" value="1"/>
</dbReference>
<protein>
    <submittedName>
        <fullName evidence="4">PHP domain-like protein</fullName>
    </submittedName>
</protein>
<dbReference type="GO" id="GO:0008033">
    <property type="term" value="P:tRNA processing"/>
    <property type="evidence" value="ECO:0007669"/>
    <property type="project" value="UniProtKB-KW"/>
</dbReference>
<proteinExistence type="inferred from homology"/>
<dbReference type="Pfam" id="PF01876">
    <property type="entry name" value="RNase_P_p30"/>
    <property type="match status" value="1"/>
</dbReference>
<dbReference type="InterPro" id="IPR016195">
    <property type="entry name" value="Pol/histidinol_Pase-like"/>
</dbReference>
<keyword evidence="3" id="KW-0819">tRNA processing</keyword>
<dbReference type="AlphaFoldDB" id="A0A1E4RVL2"/>
<dbReference type="SUPFAM" id="SSF89550">
    <property type="entry name" value="PHP domain-like"/>
    <property type="match status" value="1"/>
</dbReference>
<dbReference type="Gene3D" id="3.20.20.140">
    <property type="entry name" value="Metal-dependent hydrolases"/>
    <property type="match status" value="1"/>
</dbReference>
<dbReference type="OMA" id="CYGPGIT"/>
<sequence>MMIDLNIPYTTNTQLLRNQLQLLATLGYTHAAINHTIQHSTSPSGFVNPIDLSLFKDIDIKVFTRVTIVVDEPAQGQSINKFVQLYDIVAVLPTSERALLMACSSMEVDVITFHYTKRLPTFLKHKTIGNAISRGIHLEIVYSALFAEPCQFMSNVLNVIRSSRQQNLIISSGASRLLYLRSMKDIYTVMEQLGLKRNSVTQCTKRSLRVLLNGRLRNHSYKQTVQIGEDVMGDVALKRSIDQVQHSSAFQAHLSSLKKLKR</sequence>
<gene>
    <name evidence="4" type="ORF">CYBJADRAFT_169510</name>
</gene>
<dbReference type="Proteomes" id="UP000094389">
    <property type="component" value="Unassembled WGS sequence"/>
</dbReference>
<dbReference type="GO" id="GO:0005655">
    <property type="term" value="C:nucleolar ribonuclease P complex"/>
    <property type="evidence" value="ECO:0007669"/>
    <property type="project" value="TreeGrafter"/>
</dbReference>
<accession>A0A1E4RVL2</accession>
<dbReference type="STRING" id="983966.A0A1E4RVL2"/>
<organism evidence="4 5">
    <name type="scientific">Cyberlindnera jadinii (strain ATCC 18201 / CBS 1600 / BCRC 20928 / JCM 3617 / NBRC 0987 / NRRL Y-1542)</name>
    <name type="common">Torula yeast</name>
    <name type="synonym">Candida utilis</name>
    <dbReference type="NCBI Taxonomy" id="983966"/>
    <lineage>
        <taxon>Eukaryota</taxon>
        <taxon>Fungi</taxon>
        <taxon>Dikarya</taxon>
        <taxon>Ascomycota</taxon>
        <taxon>Saccharomycotina</taxon>
        <taxon>Saccharomycetes</taxon>
        <taxon>Phaffomycetales</taxon>
        <taxon>Phaffomycetaceae</taxon>
        <taxon>Cyberlindnera</taxon>
    </lineage>
</organism>
<evidence type="ECO:0000313" key="4">
    <source>
        <dbReference type="EMBL" id="ODV71286.1"/>
    </source>
</evidence>
<evidence type="ECO:0000256" key="1">
    <source>
        <dbReference type="ARBA" id="ARBA00004123"/>
    </source>
</evidence>
<dbReference type="InterPro" id="IPR002738">
    <property type="entry name" value="RNase_P_p30"/>
</dbReference>
<evidence type="ECO:0000313" key="5">
    <source>
        <dbReference type="Proteomes" id="UP000094389"/>
    </source>
</evidence>
<name>A0A1E4RVL2_CYBJN</name>
<evidence type="ECO:0000256" key="2">
    <source>
        <dbReference type="ARBA" id="ARBA00007331"/>
    </source>
</evidence>
<comment type="subcellular location">
    <subcellularLocation>
        <location evidence="1">Nucleus</location>
    </subcellularLocation>
</comment>
<dbReference type="PANTHER" id="PTHR13031:SF0">
    <property type="entry name" value="RIBONUCLEASE P PROTEIN SUBUNIT P30"/>
    <property type="match status" value="1"/>
</dbReference>
<evidence type="ECO:0000256" key="3">
    <source>
        <dbReference type="ARBA" id="ARBA00022694"/>
    </source>
</evidence>
<dbReference type="EMBL" id="KV453942">
    <property type="protein sequence ID" value="ODV71286.1"/>
    <property type="molecule type" value="Genomic_DNA"/>
</dbReference>
<dbReference type="OrthoDB" id="17948at2759"/>
<dbReference type="GO" id="GO:0003723">
    <property type="term" value="F:RNA binding"/>
    <property type="evidence" value="ECO:0007669"/>
    <property type="project" value="TreeGrafter"/>
</dbReference>
<dbReference type="RefSeq" id="XP_020068325.1">
    <property type="nucleotide sequence ID" value="XM_020215812.1"/>
</dbReference>
<reference evidence="4 5" key="1">
    <citation type="journal article" date="2016" name="Proc. Natl. Acad. Sci. U.S.A.">
        <title>Comparative genomics of biotechnologically important yeasts.</title>
        <authorList>
            <person name="Riley R."/>
            <person name="Haridas S."/>
            <person name="Wolfe K.H."/>
            <person name="Lopes M.R."/>
            <person name="Hittinger C.T."/>
            <person name="Goeker M."/>
            <person name="Salamov A.A."/>
            <person name="Wisecaver J.H."/>
            <person name="Long T.M."/>
            <person name="Calvey C.H."/>
            <person name="Aerts A.L."/>
            <person name="Barry K.W."/>
            <person name="Choi C."/>
            <person name="Clum A."/>
            <person name="Coughlan A.Y."/>
            <person name="Deshpande S."/>
            <person name="Douglass A.P."/>
            <person name="Hanson S.J."/>
            <person name="Klenk H.-P."/>
            <person name="LaButti K.M."/>
            <person name="Lapidus A."/>
            <person name="Lindquist E.A."/>
            <person name="Lipzen A.M."/>
            <person name="Meier-Kolthoff J.P."/>
            <person name="Ohm R.A."/>
            <person name="Otillar R.P."/>
            <person name="Pangilinan J.L."/>
            <person name="Peng Y."/>
            <person name="Rokas A."/>
            <person name="Rosa C.A."/>
            <person name="Scheuner C."/>
            <person name="Sibirny A.A."/>
            <person name="Slot J.C."/>
            <person name="Stielow J.B."/>
            <person name="Sun H."/>
            <person name="Kurtzman C.P."/>
            <person name="Blackwell M."/>
            <person name="Grigoriev I.V."/>
            <person name="Jeffries T.W."/>
        </authorList>
    </citation>
    <scope>NUCLEOTIDE SEQUENCE [LARGE SCALE GENOMIC DNA]</scope>
    <source>
        <strain evidence="5">ATCC 18201 / CBS 1600 / BCRC 20928 / JCM 3617 / NBRC 0987 / NRRL Y-1542</strain>
    </source>
</reference>